<proteinExistence type="predicted"/>
<dbReference type="AlphaFoldDB" id="Q88AU2"/>
<dbReference type="EMBL" id="AE016853">
    <property type="protein sequence ID" value="AAO53839.1"/>
    <property type="molecule type" value="Genomic_DNA"/>
</dbReference>
<evidence type="ECO:0000313" key="2">
    <source>
        <dbReference type="Proteomes" id="UP000002515"/>
    </source>
</evidence>
<dbReference type="HOGENOM" id="CLU_205021_0_0_6"/>
<dbReference type="RefSeq" id="WP_011103079.1">
    <property type="nucleotide sequence ID" value="NC_004578.1"/>
</dbReference>
<accession>Q88AU2</accession>
<sequence>MSVIDCDYLPTAKVEFPPELALLIVRKAGAMATAFEEKALDQMTADARRALQRGVEPRVIARQMGL</sequence>
<keyword evidence="2" id="KW-1185">Reference proteome</keyword>
<dbReference type="OrthoDB" id="6999226at2"/>
<name>Q88AU2_PSESM</name>
<dbReference type="PATRIC" id="fig|223283.9.peg.307"/>
<dbReference type="KEGG" id="pst:PSPTO_0294"/>
<dbReference type="GeneID" id="1181902"/>
<reference evidence="1 2" key="1">
    <citation type="journal article" date="2003" name="Proc. Natl. Acad. Sci. U.S.A.">
        <title>The complete genome sequence of the Arabidopsis and tomato pathogen Pseudomonas syringae pv. tomato DC3000.</title>
        <authorList>
            <person name="Buell C.R."/>
            <person name="Joardar V."/>
            <person name="Lindeberg M."/>
            <person name="Selengut J."/>
            <person name="Paulsen I.T."/>
            <person name="Gwinn M.L."/>
            <person name="Dodson R.J."/>
            <person name="Deboy R.T."/>
            <person name="Durkin A.S."/>
            <person name="Kolonay J.F."/>
            <person name="Madupu R."/>
            <person name="Daugherty S."/>
            <person name="Brinkac L."/>
            <person name="Beanan M.J."/>
            <person name="Haft D.H."/>
            <person name="Nelson W.C."/>
            <person name="Davidsen T."/>
            <person name="Zafar N."/>
            <person name="Zhou L."/>
            <person name="Liu J."/>
            <person name="Yuan Q."/>
            <person name="Khouri H."/>
            <person name="Fedorova N."/>
            <person name="Tran B."/>
            <person name="Russell D."/>
            <person name="Berry K."/>
            <person name="Utterback T."/>
            <person name="Van Aken S.E."/>
            <person name="Feldblyum T.V."/>
            <person name="D'Ascenzo M."/>
            <person name="Deng W.L."/>
            <person name="Ramos A.R."/>
            <person name="Alfano J.R."/>
            <person name="Cartinhour S."/>
            <person name="Chatterjee A.K."/>
            <person name="Delaney T.P."/>
            <person name="Lazarowitz S.G."/>
            <person name="Martin G.B."/>
            <person name="Schneider D.J."/>
            <person name="Tang X."/>
            <person name="Bender C.L."/>
            <person name="White O."/>
            <person name="Fraser C.M."/>
            <person name="Collmer A."/>
        </authorList>
    </citation>
    <scope>NUCLEOTIDE SEQUENCE [LARGE SCALE GENOMIC DNA]</scope>
    <source>
        <strain evidence="2">ATCC BAA-871 / DC3000</strain>
    </source>
</reference>
<protein>
    <submittedName>
        <fullName evidence="1">Uncharacterized protein</fullName>
    </submittedName>
</protein>
<organism evidence="1 2">
    <name type="scientific">Pseudomonas syringae pv. tomato (strain ATCC BAA-871 / DC3000)</name>
    <dbReference type="NCBI Taxonomy" id="223283"/>
    <lineage>
        <taxon>Bacteria</taxon>
        <taxon>Pseudomonadati</taxon>
        <taxon>Pseudomonadota</taxon>
        <taxon>Gammaproteobacteria</taxon>
        <taxon>Pseudomonadales</taxon>
        <taxon>Pseudomonadaceae</taxon>
        <taxon>Pseudomonas</taxon>
    </lineage>
</organism>
<gene>
    <name evidence="1" type="ordered locus">PSPTO_0294</name>
</gene>
<evidence type="ECO:0000313" key="1">
    <source>
        <dbReference type="EMBL" id="AAO53839.1"/>
    </source>
</evidence>
<dbReference type="Proteomes" id="UP000002515">
    <property type="component" value="Chromosome"/>
</dbReference>